<evidence type="ECO:0000256" key="2">
    <source>
        <dbReference type="ARBA" id="ARBA00022448"/>
    </source>
</evidence>
<sequence>MEELEKAGDHETIEHVKSDNLAEIDRSAEKRLLWKLDIHVVPILMFLFLLAFLDRINIGNARLQGLEKDLNMKNHDYNLALFIFFIPYILLEVPSNLLLKRIAPSWWISGIMFGWGIITVCQGLTQSFKGLVACRFLLGVFEAGFMPGCIYIIAMYYKRHELQWRLNVFFSASILAGAVSGLLAYAIAKMDGVAGYSGWRWIFIIEGLVTVVAAVVSKFLIVDWPEKSRFLNDQERALLLSRLESDRGEARMDRLDRAARGRVIRDIKIYLGPLMYFGIVNTGYATSFFTPTILKQLGWTSVRAQVMSIPIYLVATVIALVTAFVSDRLRHRFAFTLCGCAIATVGYVILICQKSVPVGARYFALYAITGGGYMTQPILMGWLSNNMAGHYKQSIASAMQIGFGNCGGLVASNIFFDSEAPTYHTGFGVSLGMVWICGFACMFFFAWLVRENRLREAGKRNHRYEWSQEELSNLGDDHPSFRFTY</sequence>
<reference evidence="8" key="1">
    <citation type="submission" date="2022-11" db="EMBL/GenBank/DDBJ databases">
        <authorList>
            <person name="Petersen C."/>
        </authorList>
    </citation>
    <scope>NUCLEOTIDE SEQUENCE</scope>
    <source>
        <strain evidence="8">IBT 29864</strain>
    </source>
</reference>
<reference evidence="8" key="2">
    <citation type="journal article" date="2023" name="IMA Fungus">
        <title>Comparative genomic study of the Penicillium genus elucidates a diverse pangenome and 15 lateral gene transfer events.</title>
        <authorList>
            <person name="Petersen C."/>
            <person name="Sorensen T."/>
            <person name="Nielsen M.R."/>
            <person name="Sondergaard T.E."/>
            <person name="Sorensen J.L."/>
            <person name="Fitzpatrick D.A."/>
            <person name="Frisvad J.C."/>
            <person name="Nielsen K.L."/>
        </authorList>
    </citation>
    <scope>NUCLEOTIDE SEQUENCE</scope>
    <source>
        <strain evidence="8">IBT 29864</strain>
    </source>
</reference>
<feature type="domain" description="Major facilitator superfamily (MFS) profile" evidence="7">
    <location>
        <begin position="40"/>
        <end position="453"/>
    </location>
</feature>
<feature type="transmembrane region" description="Helical" evidence="6">
    <location>
        <begin position="106"/>
        <end position="125"/>
    </location>
</feature>
<keyword evidence="3 6" id="KW-0812">Transmembrane</keyword>
<evidence type="ECO:0000256" key="1">
    <source>
        <dbReference type="ARBA" id="ARBA00004141"/>
    </source>
</evidence>
<feature type="transmembrane region" description="Helical" evidence="6">
    <location>
        <begin position="199"/>
        <end position="221"/>
    </location>
</feature>
<proteinExistence type="predicted"/>
<dbReference type="InterPro" id="IPR036259">
    <property type="entry name" value="MFS_trans_sf"/>
</dbReference>
<dbReference type="GO" id="GO:0022857">
    <property type="term" value="F:transmembrane transporter activity"/>
    <property type="evidence" value="ECO:0007669"/>
    <property type="project" value="InterPro"/>
</dbReference>
<keyword evidence="4 6" id="KW-1133">Transmembrane helix</keyword>
<evidence type="ECO:0000313" key="9">
    <source>
        <dbReference type="Proteomes" id="UP001147782"/>
    </source>
</evidence>
<dbReference type="PANTHER" id="PTHR43791:SF52">
    <property type="entry name" value="TRANSPORTER, PUTATIVE (AFU_ORTHOLOGUE AFUA_1G11820)-RELATED"/>
    <property type="match status" value="1"/>
</dbReference>
<evidence type="ECO:0000256" key="6">
    <source>
        <dbReference type="SAM" id="Phobius"/>
    </source>
</evidence>
<feature type="transmembrane region" description="Helical" evidence="6">
    <location>
        <begin position="427"/>
        <end position="449"/>
    </location>
</feature>
<keyword evidence="2" id="KW-0813">Transport</keyword>
<feature type="transmembrane region" description="Helical" evidence="6">
    <location>
        <begin position="32"/>
        <end position="53"/>
    </location>
</feature>
<feature type="transmembrane region" description="Helical" evidence="6">
    <location>
        <begin position="269"/>
        <end position="289"/>
    </location>
</feature>
<accession>A0A9W9RF46</accession>
<dbReference type="Gene3D" id="1.20.1250.20">
    <property type="entry name" value="MFS general substrate transporter like domains"/>
    <property type="match status" value="2"/>
</dbReference>
<feature type="transmembrane region" description="Helical" evidence="6">
    <location>
        <begin position="395"/>
        <end position="415"/>
    </location>
</feature>
<dbReference type="FunFam" id="1.20.1250.20:FF:000034">
    <property type="entry name" value="MFS general substrate transporter"/>
    <property type="match status" value="1"/>
</dbReference>
<dbReference type="SUPFAM" id="SSF103473">
    <property type="entry name" value="MFS general substrate transporter"/>
    <property type="match status" value="1"/>
</dbReference>
<dbReference type="EMBL" id="JAPZBS010000009">
    <property type="protein sequence ID" value="KAJ5359073.1"/>
    <property type="molecule type" value="Genomic_DNA"/>
</dbReference>
<evidence type="ECO:0000259" key="7">
    <source>
        <dbReference type="PROSITE" id="PS50850"/>
    </source>
</evidence>
<evidence type="ECO:0000256" key="4">
    <source>
        <dbReference type="ARBA" id="ARBA00022989"/>
    </source>
</evidence>
<keyword evidence="9" id="KW-1185">Reference proteome</keyword>
<evidence type="ECO:0000256" key="3">
    <source>
        <dbReference type="ARBA" id="ARBA00022692"/>
    </source>
</evidence>
<name>A0A9W9RF46_9EURO</name>
<dbReference type="InterPro" id="IPR020846">
    <property type="entry name" value="MFS_dom"/>
</dbReference>
<feature type="transmembrane region" description="Helical" evidence="6">
    <location>
        <begin position="309"/>
        <end position="326"/>
    </location>
</feature>
<dbReference type="OrthoDB" id="19923at2759"/>
<feature type="transmembrane region" description="Helical" evidence="6">
    <location>
        <begin position="137"/>
        <end position="156"/>
    </location>
</feature>
<feature type="transmembrane region" description="Helical" evidence="6">
    <location>
        <begin position="168"/>
        <end position="187"/>
    </location>
</feature>
<protein>
    <recommendedName>
        <fullName evidence="7">Major facilitator superfamily (MFS) profile domain-containing protein</fullName>
    </recommendedName>
</protein>
<evidence type="ECO:0000256" key="5">
    <source>
        <dbReference type="ARBA" id="ARBA00023136"/>
    </source>
</evidence>
<organism evidence="8 9">
    <name type="scientific">Penicillium cataractarum</name>
    <dbReference type="NCBI Taxonomy" id="2100454"/>
    <lineage>
        <taxon>Eukaryota</taxon>
        <taxon>Fungi</taxon>
        <taxon>Dikarya</taxon>
        <taxon>Ascomycota</taxon>
        <taxon>Pezizomycotina</taxon>
        <taxon>Eurotiomycetes</taxon>
        <taxon>Eurotiomycetidae</taxon>
        <taxon>Eurotiales</taxon>
        <taxon>Aspergillaceae</taxon>
        <taxon>Penicillium</taxon>
    </lineage>
</organism>
<evidence type="ECO:0000313" key="8">
    <source>
        <dbReference type="EMBL" id="KAJ5359073.1"/>
    </source>
</evidence>
<dbReference type="PANTHER" id="PTHR43791">
    <property type="entry name" value="PERMEASE-RELATED"/>
    <property type="match status" value="1"/>
</dbReference>
<dbReference type="InterPro" id="IPR011701">
    <property type="entry name" value="MFS"/>
</dbReference>
<gene>
    <name evidence="8" type="ORF">N7496_011486</name>
</gene>
<dbReference type="GeneID" id="81443578"/>
<dbReference type="Pfam" id="PF07690">
    <property type="entry name" value="MFS_1"/>
    <property type="match status" value="1"/>
</dbReference>
<comment type="subcellular location">
    <subcellularLocation>
        <location evidence="1">Membrane</location>
        <topology evidence="1">Multi-pass membrane protein</topology>
    </subcellularLocation>
</comment>
<feature type="transmembrane region" description="Helical" evidence="6">
    <location>
        <begin position="79"/>
        <end position="99"/>
    </location>
</feature>
<dbReference type="AlphaFoldDB" id="A0A9W9RF46"/>
<comment type="caution">
    <text evidence="8">The sequence shown here is derived from an EMBL/GenBank/DDBJ whole genome shotgun (WGS) entry which is preliminary data.</text>
</comment>
<feature type="transmembrane region" description="Helical" evidence="6">
    <location>
        <begin position="333"/>
        <end position="351"/>
    </location>
</feature>
<dbReference type="FunFam" id="1.20.1250.20:FF:000068">
    <property type="entry name" value="MFS general substrate transporter"/>
    <property type="match status" value="1"/>
</dbReference>
<dbReference type="PROSITE" id="PS50850">
    <property type="entry name" value="MFS"/>
    <property type="match status" value="1"/>
</dbReference>
<feature type="transmembrane region" description="Helical" evidence="6">
    <location>
        <begin position="363"/>
        <end position="383"/>
    </location>
</feature>
<dbReference type="RefSeq" id="XP_056550359.1">
    <property type="nucleotide sequence ID" value="XM_056704399.1"/>
</dbReference>
<dbReference type="GO" id="GO:0016020">
    <property type="term" value="C:membrane"/>
    <property type="evidence" value="ECO:0007669"/>
    <property type="project" value="UniProtKB-SubCell"/>
</dbReference>
<keyword evidence="5 6" id="KW-0472">Membrane</keyword>
<dbReference type="Proteomes" id="UP001147782">
    <property type="component" value="Unassembled WGS sequence"/>
</dbReference>